<evidence type="ECO:0000256" key="5">
    <source>
        <dbReference type="ARBA" id="ARBA00023002"/>
    </source>
</evidence>
<dbReference type="GO" id="GO:0016491">
    <property type="term" value="F:oxidoreductase activity"/>
    <property type="evidence" value="ECO:0007669"/>
    <property type="project" value="UniProtKB-KW"/>
</dbReference>
<evidence type="ECO:0000256" key="1">
    <source>
        <dbReference type="ARBA" id="ARBA00001947"/>
    </source>
</evidence>
<dbReference type="CDD" id="cd08255">
    <property type="entry name" value="2-desacetyl-2-hydroxyethyl_bacteriochlorophyllide_like"/>
    <property type="match status" value="1"/>
</dbReference>
<reference evidence="6" key="1">
    <citation type="submission" date="2018-05" db="EMBL/GenBank/DDBJ databases">
        <authorList>
            <person name="Lanie J.A."/>
            <person name="Ng W.-L."/>
            <person name="Kazmierczak K.M."/>
            <person name="Andrzejewski T.M."/>
            <person name="Davidsen T.M."/>
            <person name="Wayne K.J."/>
            <person name="Tettelin H."/>
            <person name="Glass J.I."/>
            <person name="Rusch D."/>
            <person name="Podicherti R."/>
            <person name="Tsui H.-C.T."/>
            <person name="Winkler M.E."/>
        </authorList>
    </citation>
    <scope>NUCLEOTIDE SEQUENCE</scope>
</reference>
<name>A0A382PF26_9ZZZZ</name>
<dbReference type="PANTHER" id="PTHR43350">
    <property type="entry name" value="NAD-DEPENDENT ALCOHOL DEHYDROGENASE"/>
    <property type="match status" value="1"/>
</dbReference>
<dbReference type="Gene3D" id="3.40.50.720">
    <property type="entry name" value="NAD(P)-binding Rossmann-like Domain"/>
    <property type="match status" value="1"/>
</dbReference>
<keyword evidence="5" id="KW-0560">Oxidoreductase</keyword>
<evidence type="ECO:0000313" key="6">
    <source>
        <dbReference type="EMBL" id="SVC72003.1"/>
    </source>
</evidence>
<proteinExistence type="inferred from homology"/>
<protein>
    <submittedName>
        <fullName evidence="6">Uncharacterized protein</fullName>
    </submittedName>
</protein>
<dbReference type="SUPFAM" id="SSF51735">
    <property type="entry name" value="NAD(P)-binding Rossmann-fold domains"/>
    <property type="match status" value="1"/>
</dbReference>
<dbReference type="GO" id="GO:0046872">
    <property type="term" value="F:metal ion binding"/>
    <property type="evidence" value="ECO:0007669"/>
    <property type="project" value="UniProtKB-KW"/>
</dbReference>
<evidence type="ECO:0000256" key="4">
    <source>
        <dbReference type="ARBA" id="ARBA00022833"/>
    </source>
</evidence>
<dbReference type="InterPro" id="IPR036291">
    <property type="entry name" value="NAD(P)-bd_dom_sf"/>
</dbReference>
<feature type="non-terminal residue" evidence="6">
    <location>
        <position position="307"/>
    </location>
</feature>
<accession>A0A382PF26</accession>
<dbReference type="InterPro" id="IPR011032">
    <property type="entry name" value="GroES-like_sf"/>
</dbReference>
<comment type="cofactor">
    <cofactor evidence="1">
        <name>Zn(2+)</name>
        <dbReference type="ChEBI" id="CHEBI:29105"/>
    </cofactor>
</comment>
<evidence type="ECO:0000256" key="3">
    <source>
        <dbReference type="ARBA" id="ARBA00022723"/>
    </source>
</evidence>
<organism evidence="6">
    <name type="scientific">marine metagenome</name>
    <dbReference type="NCBI Taxonomy" id="408172"/>
    <lineage>
        <taxon>unclassified sequences</taxon>
        <taxon>metagenomes</taxon>
        <taxon>ecological metagenomes</taxon>
    </lineage>
</organism>
<comment type="similarity">
    <text evidence="2">Belongs to the zinc-containing alcohol dehydrogenase family.</text>
</comment>
<keyword evidence="4" id="KW-0862">Zinc</keyword>
<dbReference type="Gene3D" id="3.90.180.10">
    <property type="entry name" value="Medium-chain alcohol dehydrogenases, catalytic domain"/>
    <property type="match status" value="1"/>
</dbReference>
<gene>
    <name evidence="6" type="ORF">METZ01_LOCUS324857</name>
</gene>
<keyword evidence="3" id="KW-0479">Metal-binding</keyword>
<dbReference type="EMBL" id="UINC01106972">
    <property type="protein sequence ID" value="SVC72003.1"/>
    <property type="molecule type" value="Genomic_DNA"/>
</dbReference>
<dbReference type="PANTHER" id="PTHR43350:SF19">
    <property type="entry name" value="D-GULOSIDE 3-DEHYDROGENASE"/>
    <property type="match status" value="1"/>
</dbReference>
<evidence type="ECO:0000256" key="2">
    <source>
        <dbReference type="ARBA" id="ARBA00008072"/>
    </source>
</evidence>
<dbReference type="AlphaFoldDB" id="A0A382PF26"/>
<sequence length="307" mass="32796">MQTSREATAFWIAGPGSGELRSSILSPLKLGEVRVRALYSAISMGTERIVFNGQVPISEHSTMKAPFQEGEFSEAVKYGYSSCGVIEEGPPELMGKIVFSLYPHQDNYVLPKEEVHSVPMGVPPERAILAANMETALNALWDVAPCLGARVAVVGAGVVGCLAAYLCSRIPGTDVVMVDINPEREAIADALHLKFSMDVANGGMDLVIHASGASSGLETALNLAGFEATVLELSWFGDKPATTHLGSAFHSRRITLKSSQVGSVGILQRARWSRAKRLALALRFLSDDVLDCLISGESNFSCLPATM</sequence>
<dbReference type="SUPFAM" id="SSF50129">
    <property type="entry name" value="GroES-like"/>
    <property type="match status" value="1"/>
</dbReference>